<dbReference type="EMBL" id="JAWDGP010004277">
    <property type="protein sequence ID" value="KAK3765694.1"/>
    <property type="molecule type" value="Genomic_DNA"/>
</dbReference>
<evidence type="ECO:0000313" key="2">
    <source>
        <dbReference type="Proteomes" id="UP001283361"/>
    </source>
</evidence>
<protein>
    <submittedName>
        <fullName evidence="1">Uncharacterized protein</fullName>
    </submittedName>
</protein>
<reference evidence="1" key="1">
    <citation type="journal article" date="2023" name="G3 (Bethesda)">
        <title>A reference genome for the long-term kleptoplast-retaining sea slug Elysia crispata morphotype clarki.</title>
        <authorList>
            <person name="Eastman K.E."/>
            <person name="Pendleton A.L."/>
            <person name="Shaikh M.A."/>
            <person name="Suttiyut T."/>
            <person name="Ogas R."/>
            <person name="Tomko P."/>
            <person name="Gavelis G."/>
            <person name="Widhalm J.R."/>
            <person name="Wisecaver J.H."/>
        </authorList>
    </citation>
    <scope>NUCLEOTIDE SEQUENCE</scope>
    <source>
        <strain evidence="1">ECLA1</strain>
    </source>
</reference>
<name>A0AAE0ZA62_9GAST</name>
<organism evidence="1 2">
    <name type="scientific">Elysia crispata</name>
    <name type="common">lettuce slug</name>
    <dbReference type="NCBI Taxonomy" id="231223"/>
    <lineage>
        <taxon>Eukaryota</taxon>
        <taxon>Metazoa</taxon>
        <taxon>Spiralia</taxon>
        <taxon>Lophotrochozoa</taxon>
        <taxon>Mollusca</taxon>
        <taxon>Gastropoda</taxon>
        <taxon>Heterobranchia</taxon>
        <taxon>Euthyneura</taxon>
        <taxon>Panpulmonata</taxon>
        <taxon>Sacoglossa</taxon>
        <taxon>Placobranchoidea</taxon>
        <taxon>Plakobranchidae</taxon>
        <taxon>Elysia</taxon>
    </lineage>
</organism>
<sequence>MPIKINRNCVIRIRDSIPPLAQSLNLTQRSIKLDVVTARQERPATFWGQKIGPIVSGVFKEKRAIADRFGLWIDGLVFMNNELKGMVPFINSDHEVISW</sequence>
<keyword evidence="2" id="KW-1185">Reference proteome</keyword>
<comment type="caution">
    <text evidence="1">The sequence shown here is derived from an EMBL/GenBank/DDBJ whole genome shotgun (WGS) entry which is preliminary data.</text>
</comment>
<proteinExistence type="predicted"/>
<gene>
    <name evidence="1" type="ORF">RRG08_026170</name>
</gene>
<evidence type="ECO:0000313" key="1">
    <source>
        <dbReference type="EMBL" id="KAK3765694.1"/>
    </source>
</evidence>
<accession>A0AAE0ZA62</accession>
<dbReference type="Proteomes" id="UP001283361">
    <property type="component" value="Unassembled WGS sequence"/>
</dbReference>
<dbReference type="AlphaFoldDB" id="A0AAE0ZA62"/>